<comment type="caution">
    <text evidence="5">The sequence shown here is derived from an EMBL/GenBank/DDBJ whole genome shotgun (WGS) entry which is preliminary data.</text>
</comment>
<evidence type="ECO:0000313" key="6">
    <source>
        <dbReference type="Proteomes" id="UP000023152"/>
    </source>
</evidence>
<keyword evidence="2" id="KW-0677">Repeat</keyword>
<feature type="domain" description="MIR" evidence="4">
    <location>
        <begin position="147"/>
        <end position="204"/>
    </location>
</feature>
<dbReference type="SUPFAM" id="SSF82109">
    <property type="entry name" value="MIR domain"/>
    <property type="match status" value="1"/>
</dbReference>
<dbReference type="Proteomes" id="UP000023152">
    <property type="component" value="Unassembled WGS sequence"/>
</dbReference>
<keyword evidence="3" id="KW-1133">Transmembrane helix</keyword>
<dbReference type="CDD" id="cd23279">
    <property type="entry name" value="beta-trefoil_MIR_SDF2-like"/>
    <property type="match status" value="1"/>
</dbReference>
<dbReference type="Gene3D" id="2.80.10.50">
    <property type="match status" value="1"/>
</dbReference>
<sequence>MAFIRDMFLNYIPFVFLIAIVFAQHHDHDHGDDINEELEADRTEKVYFIFILKSFAVTFCLLCCYVCSYLLMCNIFVALNDPVTYGSIIKLEHVTSGYLLHSHDVSYSTGSGQQSVTCYPEFGDTNSLWQVFAGLSSKKQKSTAEQASPIECNDIIRLKHVNTNRWLHSHRGHKAPVSGEQEVTGYGQGLQHSDNGNEFILFHLCFLVKGHEYLNDNHVETGFYLFASKKYNFNENNCRNCPVIGQMEVSAAASMKKGCKWKSSHGVYFRPLEKKEKQSDNANTGSTKQEKSFKSSCNEQIFRCFNNELFVVTQKLTNNYLDIASVRDMISSKMLKNDKTKKKKC</sequence>
<evidence type="ECO:0000256" key="2">
    <source>
        <dbReference type="ARBA" id="ARBA00022737"/>
    </source>
</evidence>
<keyword evidence="1" id="KW-0732">Signal</keyword>
<organism evidence="5 6">
    <name type="scientific">Reticulomyxa filosa</name>
    <dbReference type="NCBI Taxonomy" id="46433"/>
    <lineage>
        <taxon>Eukaryota</taxon>
        <taxon>Sar</taxon>
        <taxon>Rhizaria</taxon>
        <taxon>Retaria</taxon>
        <taxon>Foraminifera</taxon>
        <taxon>Monothalamids</taxon>
        <taxon>Reticulomyxidae</taxon>
        <taxon>Reticulomyxa</taxon>
    </lineage>
</organism>
<dbReference type="InterPro" id="IPR016093">
    <property type="entry name" value="MIR_motif"/>
</dbReference>
<dbReference type="AlphaFoldDB" id="X6NV94"/>
<keyword evidence="6" id="KW-1185">Reference proteome</keyword>
<feature type="transmembrane region" description="Helical" evidence="3">
    <location>
        <begin position="46"/>
        <end position="71"/>
    </location>
</feature>
<name>X6NV94_RETFI</name>
<dbReference type="PANTHER" id="PTHR46809">
    <property type="entry name" value="STROMAL CELL-DERIVED FACTOR 2-LIKE PROTEIN"/>
    <property type="match status" value="1"/>
</dbReference>
<evidence type="ECO:0000256" key="1">
    <source>
        <dbReference type="ARBA" id="ARBA00022729"/>
    </source>
</evidence>
<keyword evidence="3" id="KW-0472">Membrane</keyword>
<proteinExistence type="predicted"/>
<evidence type="ECO:0000256" key="3">
    <source>
        <dbReference type="SAM" id="Phobius"/>
    </source>
</evidence>
<accession>X6NV94</accession>
<dbReference type="EMBL" id="ASPP01005773">
    <property type="protein sequence ID" value="ETO29911.1"/>
    <property type="molecule type" value="Genomic_DNA"/>
</dbReference>
<dbReference type="SMART" id="SM00472">
    <property type="entry name" value="MIR"/>
    <property type="match status" value="2"/>
</dbReference>
<gene>
    <name evidence="5" type="ORF">RFI_07208</name>
</gene>
<feature type="domain" description="MIR" evidence="4">
    <location>
        <begin position="80"/>
        <end position="134"/>
    </location>
</feature>
<dbReference type="PANTHER" id="PTHR46809:SF2">
    <property type="entry name" value="GH21273P"/>
    <property type="match status" value="1"/>
</dbReference>
<protein>
    <recommendedName>
        <fullName evidence="4">MIR domain-containing protein</fullName>
    </recommendedName>
</protein>
<evidence type="ECO:0000259" key="4">
    <source>
        <dbReference type="PROSITE" id="PS50919"/>
    </source>
</evidence>
<dbReference type="Pfam" id="PF02815">
    <property type="entry name" value="MIR"/>
    <property type="match status" value="1"/>
</dbReference>
<feature type="transmembrane region" description="Helical" evidence="3">
    <location>
        <begin position="7"/>
        <end position="26"/>
    </location>
</feature>
<evidence type="ECO:0000313" key="5">
    <source>
        <dbReference type="EMBL" id="ETO29911.1"/>
    </source>
</evidence>
<reference evidence="5 6" key="1">
    <citation type="journal article" date="2013" name="Curr. Biol.">
        <title>The Genome of the Foraminiferan Reticulomyxa filosa.</title>
        <authorList>
            <person name="Glockner G."/>
            <person name="Hulsmann N."/>
            <person name="Schleicher M."/>
            <person name="Noegel A.A."/>
            <person name="Eichinger L."/>
            <person name="Gallinger C."/>
            <person name="Pawlowski J."/>
            <person name="Sierra R."/>
            <person name="Euteneuer U."/>
            <person name="Pillet L."/>
            <person name="Moustafa A."/>
            <person name="Platzer M."/>
            <person name="Groth M."/>
            <person name="Szafranski K."/>
            <person name="Schliwa M."/>
        </authorList>
    </citation>
    <scope>NUCLEOTIDE SEQUENCE [LARGE SCALE GENOMIC DNA]</scope>
</reference>
<dbReference type="InterPro" id="IPR036300">
    <property type="entry name" value="MIR_dom_sf"/>
</dbReference>
<dbReference type="OrthoDB" id="5588846at2759"/>
<dbReference type="PROSITE" id="PS50919">
    <property type="entry name" value="MIR"/>
    <property type="match status" value="2"/>
</dbReference>
<keyword evidence="3" id="KW-0812">Transmembrane</keyword>